<dbReference type="OrthoDB" id="9796085at2"/>
<dbReference type="GO" id="GO:0046872">
    <property type="term" value="F:metal ion binding"/>
    <property type="evidence" value="ECO:0007669"/>
    <property type="project" value="UniProtKB-KW"/>
</dbReference>
<organism evidence="12 13">
    <name type="scientific">Acidaminobacter hydrogenoformans DSM 2784</name>
    <dbReference type="NCBI Taxonomy" id="1120920"/>
    <lineage>
        <taxon>Bacteria</taxon>
        <taxon>Bacillati</taxon>
        <taxon>Bacillota</taxon>
        <taxon>Clostridia</taxon>
        <taxon>Peptostreptococcales</taxon>
        <taxon>Acidaminobacteraceae</taxon>
        <taxon>Acidaminobacter</taxon>
    </lineage>
</organism>
<proteinExistence type="predicted"/>
<evidence type="ECO:0000256" key="2">
    <source>
        <dbReference type="ARBA" id="ARBA00002204"/>
    </source>
</evidence>
<evidence type="ECO:0000256" key="6">
    <source>
        <dbReference type="ARBA" id="ARBA00022723"/>
    </source>
</evidence>
<dbReference type="FunFam" id="3.50.30.50:FF:000001">
    <property type="entry name" value="Kynurenine formamidase"/>
    <property type="match status" value="1"/>
</dbReference>
<sequence length="211" mass="22906">MKLYDISMPIHEEMPVYKNDKGRRPKLTFHKKVAVDGVTSSTLELDLHTGTHLDAPLHMLPGGSAIDEVAMTSVLTACRVIALTELEGEISRSDLEPFEVQPGAFVLIKTRNSFSEAFDPGFVYLGLEAAKYLAELGVKGVGTDGLGIERGQEGHPTHKVLFEAGVMILEGLMLKNIEPGDYKLIALPLKIIGAEASPVRAVLVQEKKATE</sequence>
<evidence type="ECO:0000256" key="10">
    <source>
        <dbReference type="ARBA" id="ARBA00048496"/>
    </source>
</evidence>
<dbReference type="EMBL" id="FMWL01000003">
    <property type="protein sequence ID" value="SCZ77666.1"/>
    <property type="molecule type" value="Genomic_DNA"/>
</dbReference>
<dbReference type="GO" id="GO:0004061">
    <property type="term" value="F:arylformamidase activity"/>
    <property type="evidence" value="ECO:0007669"/>
    <property type="project" value="UniProtKB-EC"/>
</dbReference>
<evidence type="ECO:0000256" key="3">
    <source>
        <dbReference type="ARBA" id="ARBA00011738"/>
    </source>
</evidence>
<evidence type="ECO:0000256" key="7">
    <source>
        <dbReference type="ARBA" id="ARBA00022801"/>
    </source>
</evidence>
<dbReference type="SUPFAM" id="SSF102198">
    <property type="entry name" value="Putative cyclase"/>
    <property type="match status" value="1"/>
</dbReference>
<name>A0A1G5RUI8_9FIRM</name>
<evidence type="ECO:0000256" key="1">
    <source>
        <dbReference type="ARBA" id="ARBA00001947"/>
    </source>
</evidence>
<comment type="pathway">
    <text evidence="11">Amino-acid degradation; L-tryptophan degradation via kynurenine pathway; L-kynurenine from L-tryptophan: step 2/2.</text>
</comment>
<gene>
    <name evidence="12" type="ORF">SAMN03080599_00864</name>
</gene>
<comment type="catalytic activity">
    <reaction evidence="10">
        <text>N-formyl-L-kynurenine + H2O = L-kynurenine + formate + H(+)</text>
        <dbReference type="Rhea" id="RHEA:13009"/>
        <dbReference type="ChEBI" id="CHEBI:15377"/>
        <dbReference type="ChEBI" id="CHEBI:15378"/>
        <dbReference type="ChEBI" id="CHEBI:15740"/>
        <dbReference type="ChEBI" id="CHEBI:57959"/>
        <dbReference type="ChEBI" id="CHEBI:58629"/>
        <dbReference type="EC" id="3.5.1.9"/>
    </reaction>
</comment>
<evidence type="ECO:0000256" key="4">
    <source>
        <dbReference type="ARBA" id="ARBA00012930"/>
    </source>
</evidence>
<keyword evidence="13" id="KW-1185">Reference proteome</keyword>
<evidence type="ECO:0000256" key="11">
    <source>
        <dbReference type="ARBA" id="ARBA00060547"/>
    </source>
</evidence>
<comment type="cofactor">
    <cofactor evidence="1">
        <name>Zn(2+)</name>
        <dbReference type="ChEBI" id="CHEBI:29105"/>
    </cofactor>
</comment>
<evidence type="ECO:0000256" key="8">
    <source>
        <dbReference type="ARBA" id="ARBA00022833"/>
    </source>
</evidence>
<comment type="function">
    <text evidence="2">Catalyzes the hydrolysis of N-formyl-L-kynurenine to L-kynurenine, the second step in the kynurenine pathway of tryptophan degradation.</text>
</comment>
<dbReference type="Proteomes" id="UP000199208">
    <property type="component" value="Unassembled WGS sequence"/>
</dbReference>
<evidence type="ECO:0000256" key="9">
    <source>
        <dbReference type="ARBA" id="ARBA00023079"/>
    </source>
</evidence>
<dbReference type="GO" id="GO:0019441">
    <property type="term" value="P:L-tryptophan catabolic process to kynurenine"/>
    <property type="evidence" value="ECO:0007669"/>
    <property type="project" value="InterPro"/>
</dbReference>
<dbReference type="InterPro" id="IPR037175">
    <property type="entry name" value="KFase_sf"/>
</dbReference>
<comment type="subunit">
    <text evidence="3">Homodimer.</text>
</comment>
<dbReference type="PANTHER" id="PTHR31118:SF12">
    <property type="entry name" value="CYCLASE-LIKE PROTEIN 2"/>
    <property type="match status" value="1"/>
</dbReference>
<keyword evidence="7" id="KW-0378">Hydrolase</keyword>
<keyword evidence="8" id="KW-0862">Zinc</keyword>
<dbReference type="EC" id="3.5.1.9" evidence="4"/>
<dbReference type="Pfam" id="PF04199">
    <property type="entry name" value="Cyclase"/>
    <property type="match status" value="1"/>
</dbReference>
<evidence type="ECO:0000313" key="12">
    <source>
        <dbReference type="EMBL" id="SCZ77666.1"/>
    </source>
</evidence>
<dbReference type="Gene3D" id="3.50.30.50">
    <property type="entry name" value="Putative cyclase"/>
    <property type="match status" value="1"/>
</dbReference>
<reference evidence="12 13" key="1">
    <citation type="submission" date="2016-10" db="EMBL/GenBank/DDBJ databases">
        <authorList>
            <person name="de Groot N.N."/>
        </authorList>
    </citation>
    <scope>NUCLEOTIDE SEQUENCE [LARGE SCALE GENOMIC DNA]</scope>
    <source>
        <strain evidence="12 13">DSM 2784</strain>
    </source>
</reference>
<dbReference type="AlphaFoldDB" id="A0A1G5RUI8"/>
<dbReference type="STRING" id="1120920.SAMN03080599_00864"/>
<evidence type="ECO:0000256" key="5">
    <source>
        <dbReference type="ARBA" id="ARBA00014889"/>
    </source>
</evidence>
<protein>
    <recommendedName>
        <fullName evidence="5">Kynurenine formamidase</fullName>
        <ecNumber evidence="4">3.5.1.9</ecNumber>
    </recommendedName>
</protein>
<keyword evidence="9" id="KW-0823">Tryptophan catabolism</keyword>
<dbReference type="InterPro" id="IPR007325">
    <property type="entry name" value="KFase/CYL"/>
</dbReference>
<evidence type="ECO:0000313" key="13">
    <source>
        <dbReference type="Proteomes" id="UP000199208"/>
    </source>
</evidence>
<keyword evidence="6" id="KW-0479">Metal-binding</keyword>
<dbReference type="RefSeq" id="WP_092589665.1">
    <property type="nucleotide sequence ID" value="NZ_FMWL01000003.1"/>
</dbReference>
<accession>A0A1G5RUI8</accession>
<dbReference type="PANTHER" id="PTHR31118">
    <property type="entry name" value="CYCLASE-LIKE PROTEIN 2"/>
    <property type="match status" value="1"/>
</dbReference>